<feature type="region of interest" description="Disordered" evidence="1">
    <location>
        <begin position="1"/>
        <end position="32"/>
    </location>
</feature>
<accession>A0ABN9ZR45</accession>
<dbReference type="EMBL" id="OY882876">
    <property type="protein sequence ID" value="CAK6440398.1"/>
    <property type="molecule type" value="Genomic_DNA"/>
</dbReference>
<organism evidence="2 3">
    <name type="scientific">Pipistrellus nathusii</name>
    <name type="common">Nathusius' pipistrelle</name>
    <dbReference type="NCBI Taxonomy" id="59473"/>
    <lineage>
        <taxon>Eukaryota</taxon>
        <taxon>Metazoa</taxon>
        <taxon>Chordata</taxon>
        <taxon>Craniata</taxon>
        <taxon>Vertebrata</taxon>
        <taxon>Euteleostomi</taxon>
        <taxon>Mammalia</taxon>
        <taxon>Eutheria</taxon>
        <taxon>Laurasiatheria</taxon>
        <taxon>Chiroptera</taxon>
        <taxon>Yangochiroptera</taxon>
        <taxon>Vespertilionidae</taxon>
        <taxon>Pipistrellus</taxon>
    </lineage>
</organism>
<sequence length="111" mass="12131">MPGFPPTNKQGARCPICTASGEPGRPAPRPEPASSLRLLLYSPRARDALYVFKNRDEYVTETLRQAKQSPQPCLTGCVGHTAQAGAWLKGSKQYEVMHATELLAFEKQTAS</sequence>
<proteinExistence type="predicted"/>
<name>A0ABN9ZR45_PIPNA</name>
<keyword evidence="3" id="KW-1185">Reference proteome</keyword>
<dbReference type="Proteomes" id="UP001314169">
    <property type="component" value="Chromosome 19"/>
</dbReference>
<evidence type="ECO:0000313" key="3">
    <source>
        <dbReference type="Proteomes" id="UP001314169"/>
    </source>
</evidence>
<protein>
    <submittedName>
        <fullName evidence="2">Uncharacterized protein</fullName>
    </submittedName>
</protein>
<gene>
    <name evidence="2" type="ORF">MPIPNATIZW_LOCUS8704</name>
</gene>
<evidence type="ECO:0000313" key="2">
    <source>
        <dbReference type="EMBL" id="CAK6440398.1"/>
    </source>
</evidence>
<reference evidence="2" key="1">
    <citation type="submission" date="2023-12" db="EMBL/GenBank/DDBJ databases">
        <authorList>
            <person name="Brown T."/>
        </authorList>
    </citation>
    <scope>NUCLEOTIDE SEQUENCE</scope>
</reference>
<evidence type="ECO:0000256" key="1">
    <source>
        <dbReference type="SAM" id="MobiDB-lite"/>
    </source>
</evidence>